<sequence>MEMEQIKERYELSAARLRELLGEESVKEPYRDYFKQVSGFILDCCQVMDAVLDGSFPDWDGDRLRSLNQTLYRDVLPEHYETSYANPAYAVKTLGEEYGQLLCFLYGEIRGDILYAFEGRLLEMVIYNEALIEIYNLFEEPELPGRQEVHDVLYWCISDYCDQTLPYRVREGVDPSLDSMKRIIMDSDLTDLSYLYRFGDYISGDEETMAAFLNRLPEETIRLMADTFTEGYRKGFEVTGRDLSKKKTAAIRYPVGMERVVRQAVKNLEAMGLSVLFPRKTVSSMDRNPSRNSGCGAGSPNKQYDYDHRYDSAVFMDKAFRDRKLAVLKAAYEQYGDLARQYAGPAVIETFGEPGFEPVNKPEALQFTEKQQKLYLEYRNLSMPVVNEYVPGDETSFTIIAFPVPAIGERFEEIFKETIRINTLDYDLYRSMQQKLIDALDQAEYVEIKGSGENRTDMRVQLAVLSDAATQTKFENCVADVNIPVGEVFTSPVLQGTEGILNVGTVYVGDIQYKNLTLSFQDGRVAGASCDNFLGVPGVSDPEEAGHNLVVQGIMGGHENLPLGEFAIGTNTTAYEVAERFGILDRLPILIVEKMGPHFAVGDTCYSWSEDTPMYNPDGKEMIARDNEVSLLRREDVSKAYFGVHTDITIPYKEIKRVSAVHKDGSRTDLIVDGKFVLPGLEELNLPLEQL</sequence>
<dbReference type="GO" id="GO:0046872">
    <property type="term" value="F:metal ion binding"/>
    <property type="evidence" value="ECO:0007669"/>
    <property type="project" value="UniProtKB-KW"/>
</dbReference>
<name>A0A9D1D4G9_9FIRM</name>
<dbReference type="Proteomes" id="UP000824250">
    <property type="component" value="Unassembled WGS sequence"/>
</dbReference>
<gene>
    <name evidence="3" type="ORF">IAB28_04180</name>
</gene>
<keyword evidence="3" id="KW-0378">Hydrolase</keyword>
<dbReference type="PANTHER" id="PTHR34448">
    <property type="entry name" value="AMINOPEPTIDASE"/>
    <property type="match status" value="1"/>
</dbReference>
<dbReference type="InterPro" id="IPR052170">
    <property type="entry name" value="M29_Exopeptidase"/>
</dbReference>
<dbReference type="PANTHER" id="PTHR34448:SF1">
    <property type="entry name" value="BLL6088 PROTEIN"/>
    <property type="match status" value="1"/>
</dbReference>
<dbReference type="AlphaFoldDB" id="A0A9D1D4G9"/>
<reference evidence="3" key="1">
    <citation type="submission" date="2020-10" db="EMBL/GenBank/DDBJ databases">
        <authorList>
            <person name="Gilroy R."/>
        </authorList>
    </citation>
    <scope>NUCLEOTIDE SEQUENCE</scope>
    <source>
        <strain evidence="3">CHK180-2868</strain>
    </source>
</reference>
<dbReference type="GO" id="GO:0004177">
    <property type="term" value="F:aminopeptidase activity"/>
    <property type="evidence" value="ECO:0007669"/>
    <property type="project" value="UniProtKB-KW"/>
</dbReference>
<organism evidence="3 4">
    <name type="scientific">Candidatus Copromonas faecavium</name>
    <name type="common">nom. illeg.</name>
    <dbReference type="NCBI Taxonomy" id="2840740"/>
    <lineage>
        <taxon>Bacteria</taxon>
        <taxon>Bacillati</taxon>
        <taxon>Bacillota</taxon>
        <taxon>Clostridia</taxon>
        <taxon>Lachnospirales</taxon>
        <taxon>Lachnospiraceae</taxon>
        <taxon>Candidatus Copromonas (nom. illeg.)</taxon>
    </lineage>
</organism>
<dbReference type="GO" id="GO:0006508">
    <property type="term" value="P:proteolysis"/>
    <property type="evidence" value="ECO:0007669"/>
    <property type="project" value="InterPro"/>
</dbReference>
<dbReference type="InterPro" id="IPR000787">
    <property type="entry name" value="Peptidase_M29"/>
</dbReference>
<reference evidence="3" key="2">
    <citation type="journal article" date="2021" name="PeerJ">
        <title>Extensive microbial diversity within the chicken gut microbiome revealed by metagenomics and culture.</title>
        <authorList>
            <person name="Gilroy R."/>
            <person name="Ravi A."/>
            <person name="Getino M."/>
            <person name="Pursley I."/>
            <person name="Horton D.L."/>
            <person name="Alikhan N.F."/>
            <person name="Baker D."/>
            <person name="Gharbi K."/>
            <person name="Hall N."/>
            <person name="Watson M."/>
            <person name="Adriaenssens E.M."/>
            <person name="Foster-Nyarko E."/>
            <person name="Jarju S."/>
            <person name="Secka A."/>
            <person name="Antonio M."/>
            <person name="Oren A."/>
            <person name="Chaudhuri R.R."/>
            <person name="La Ragione R."/>
            <person name="Hildebrand F."/>
            <person name="Pallen M.J."/>
        </authorList>
    </citation>
    <scope>NUCLEOTIDE SEQUENCE</scope>
    <source>
        <strain evidence="3">CHK180-2868</strain>
    </source>
</reference>
<protein>
    <submittedName>
        <fullName evidence="3">Aminopeptidase</fullName>
    </submittedName>
</protein>
<accession>A0A9D1D4G9</accession>
<dbReference type="SUPFAM" id="SSF144052">
    <property type="entry name" value="Thermophilic metalloprotease-like"/>
    <property type="match status" value="1"/>
</dbReference>
<keyword evidence="3" id="KW-0645">Protease</keyword>
<evidence type="ECO:0000313" key="3">
    <source>
        <dbReference type="EMBL" id="HIR05146.1"/>
    </source>
</evidence>
<comment type="caution">
    <text evidence="3">The sequence shown here is derived from an EMBL/GenBank/DDBJ whole genome shotgun (WGS) entry which is preliminary data.</text>
</comment>
<dbReference type="EMBL" id="DVGC01000024">
    <property type="protein sequence ID" value="HIR05146.1"/>
    <property type="molecule type" value="Genomic_DNA"/>
</dbReference>
<keyword evidence="3" id="KW-0031">Aminopeptidase</keyword>
<dbReference type="Pfam" id="PF02073">
    <property type="entry name" value="Peptidase_M29"/>
    <property type="match status" value="1"/>
</dbReference>
<proteinExistence type="predicted"/>
<evidence type="ECO:0000313" key="4">
    <source>
        <dbReference type="Proteomes" id="UP000824250"/>
    </source>
</evidence>
<evidence type="ECO:0000256" key="2">
    <source>
        <dbReference type="SAM" id="MobiDB-lite"/>
    </source>
</evidence>
<evidence type="ECO:0000256" key="1">
    <source>
        <dbReference type="ARBA" id="ARBA00022723"/>
    </source>
</evidence>
<feature type="compositionally biased region" description="Polar residues" evidence="2">
    <location>
        <begin position="283"/>
        <end position="293"/>
    </location>
</feature>
<feature type="region of interest" description="Disordered" evidence="2">
    <location>
        <begin position="283"/>
        <end position="302"/>
    </location>
</feature>
<keyword evidence="1" id="KW-0479">Metal-binding</keyword>